<protein>
    <submittedName>
        <fullName evidence="2">Uncharacterized protein</fullName>
    </submittedName>
</protein>
<accession>A0A2A6FPW3</accession>
<name>A0A2A6FPW3_9MICO</name>
<reference evidence="3" key="1">
    <citation type="submission" date="2017-03" db="EMBL/GenBank/DDBJ databases">
        <authorList>
            <person name="Lund M.B."/>
        </authorList>
    </citation>
    <scope>NUCLEOTIDE SEQUENCE [LARGE SCALE GENOMIC DNA]</scope>
</reference>
<evidence type="ECO:0000313" key="2">
    <source>
        <dbReference type="EMBL" id="PDQ34922.1"/>
    </source>
</evidence>
<feature type="region of interest" description="Disordered" evidence="1">
    <location>
        <begin position="1"/>
        <end position="36"/>
    </location>
</feature>
<organism evidence="2 3">
    <name type="scientific">Candidatus Lumbricidiphila eiseniae</name>
    <dbReference type="NCBI Taxonomy" id="1969409"/>
    <lineage>
        <taxon>Bacteria</taxon>
        <taxon>Bacillati</taxon>
        <taxon>Actinomycetota</taxon>
        <taxon>Actinomycetes</taxon>
        <taxon>Micrococcales</taxon>
        <taxon>Microbacteriaceae</taxon>
        <taxon>Candidatus Lumbricidiphila</taxon>
    </lineage>
</organism>
<evidence type="ECO:0000256" key="1">
    <source>
        <dbReference type="SAM" id="MobiDB-lite"/>
    </source>
</evidence>
<comment type="caution">
    <text evidence="2">The sequence shown here is derived from an EMBL/GenBank/DDBJ whole genome shotgun (WGS) entry which is preliminary data.</text>
</comment>
<evidence type="ECO:0000313" key="3">
    <source>
        <dbReference type="Proteomes" id="UP000219994"/>
    </source>
</evidence>
<sequence>MSPAVMGSREQVLRDGREKTPPGWRFSGMAKTPGDSSESLLITVSFTDEHTTLIDLTQTTIQLGTRTQAGWGTKKPCGTTPTTRCVLTRARKE</sequence>
<feature type="compositionally biased region" description="Basic and acidic residues" evidence="1">
    <location>
        <begin position="11"/>
        <end position="20"/>
    </location>
</feature>
<proteinExistence type="predicted"/>
<gene>
    <name evidence="2" type="ORF">B5766_09190</name>
</gene>
<dbReference type="AlphaFoldDB" id="A0A2A6FPW3"/>
<dbReference type="Proteomes" id="UP000219994">
    <property type="component" value="Unassembled WGS sequence"/>
</dbReference>
<dbReference type="EMBL" id="NAEP01000044">
    <property type="protein sequence ID" value="PDQ34922.1"/>
    <property type="molecule type" value="Genomic_DNA"/>
</dbReference>